<dbReference type="AlphaFoldDB" id="A0A7G7GB31"/>
<gene>
    <name evidence="1" type="ORF">HUW51_17150</name>
</gene>
<sequence length="92" mass="10689">MSISVKNENGQVIITIKDQPQLTEQTLGALVEFIDQVEDPNYLLNYLANLEATALIYDPSSRDKWEKEFDLMQYLRDFLTVIRRHQDPSTSL</sequence>
<organism evidence="1 2">
    <name type="scientific">Adhaeribacter swui</name>
    <dbReference type="NCBI Taxonomy" id="2086471"/>
    <lineage>
        <taxon>Bacteria</taxon>
        <taxon>Pseudomonadati</taxon>
        <taxon>Bacteroidota</taxon>
        <taxon>Cytophagia</taxon>
        <taxon>Cytophagales</taxon>
        <taxon>Hymenobacteraceae</taxon>
        <taxon>Adhaeribacter</taxon>
    </lineage>
</organism>
<proteinExistence type="predicted"/>
<evidence type="ECO:0000313" key="1">
    <source>
        <dbReference type="EMBL" id="QNF34365.1"/>
    </source>
</evidence>
<dbReference type="Proteomes" id="UP000515237">
    <property type="component" value="Chromosome"/>
</dbReference>
<accession>A0A7G7GB31</accession>
<name>A0A7G7GB31_9BACT</name>
<evidence type="ECO:0000313" key="2">
    <source>
        <dbReference type="Proteomes" id="UP000515237"/>
    </source>
</evidence>
<keyword evidence="2" id="KW-1185">Reference proteome</keyword>
<dbReference type="RefSeq" id="WP_185270846.1">
    <property type="nucleotide sequence ID" value="NZ_CP055156.1"/>
</dbReference>
<dbReference type="EMBL" id="CP055156">
    <property type="protein sequence ID" value="QNF34365.1"/>
    <property type="molecule type" value="Genomic_DNA"/>
</dbReference>
<reference evidence="1 2" key="1">
    <citation type="journal article" date="2018" name="Int. J. Syst. Evol. Microbiol.">
        <title>Adhaeribacter swui sp. nov., isolated from wet mud.</title>
        <authorList>
            <person name="Kim D.U."/>
            <person name="Kim K.W."/>
            <person name="Kang M.S."/>
            <person name="Kim J.Y."/>
            <person name="Jang J.H."/>
            <person name="Kim M.K."/>
        </authorList>
    </citation>
    <scope>NUCLEOTIDE SEQUENCE [LARGE SCALE GENOMIC DNA]</scope>
    <source>
        <strain evidence="1 2">KCTC 52873</strain>
    </source>
</reference>
<protein>
    <submittedName>
        <fullName evidence="1">Uncharacterized protein</fullName>
    </submittedName>
</protein>
<dbReference type="KEGG" id="aswu:HUW51_17150"/>